<accession>A0A4Y2UCF3</accession>
<proteinExistence type="predicted"/>
<sequence>MWLYEDRLGVLSVQASEHPPLDRGKEFPMSGGEWIINILIRWWQWCTAEQLPACLILFEYQREAIIVLRAYAQIITSHLCVCRLCAVKMRHRLCRFMGNGHEL</sequence>
<name>A0A4Y2UCF3_ARAVE</name>
<dbReference type="Proteomes" id="UP000499080">
    <property type="component" value="Unassembled WGS sequence"/>
</dbReference>
<dbReference type="EMBL" id="BGPR01035032">
    <property type="protein sequence ID" value="GBO09681.1"/>
    <property type="molecule type" value="Genomic_DNA"/>
</dbReference>
<protein>
    <submittedName>
        <fullName evidence="1">Uncharacterized protein</fullName>
    </submittedName>
</protein>
<evidence type="ECO:0000313" key="1">
    <source>
        <dbReference type="EMBL" id="GBO09681.1"/>
    </source>
</evidence>
<dbReference type="AlphaFoldDB" id="A0A4Y2UCF3"/>
<gene>
    <name evidence="1" type="ORF">AVEN_154498_1</name>
</gene>
<keyword evidence="2" id="KW-1185">Reference proteome</keyword>
<evidence type="ECO:0000313" key="2">
    <source>
        <dbReference type="Proteomes" id="UP000499080"/>
    </source>
</evidence>
<organism evidence="1 2">
    <name type="scientific">Araneus ventricosus</name>
    <name type="common">Orbweaver spider</name>
    <name type="synonym">Epeira ventricosa</name>
    <dbReference type="NCBI Taxonomy" id="182803"/>
    <lineage>
        <taxon>Eukaryota</taxon>
        <taxon>Metazoa</taxon>
        <taxon>Ecdysozoa</taxon>
        <taxon>Arthropoda</taxon>
        <taxon>Chelicerata</taxon>
        <taxon>Arachnida</taxon>
        <taxon>Araneae</taxon>
        <taxon>Araneomorphae</taxon>
        <taxon>Entelegynae</taxon>
        <taxon>Araneoidea</taxon>
        <taxon>Araneidae</taxon>
        <taxon>Araneus</taxon>
    </lineage>
</organism>
<comment type="caution">
    <text evidence="1">The sequence shown here is derived from an EMBL/GenBank/DDBJ whole genome shotgun (WGS) entry which is preliminary data.</text>
</comment>
<reference evidence="1 2" key="1">
    <citation type="journal article" date="2019" name="Sci. Rep.">
        <title>Orb-weaving spider Araneus ventricosus genome elucidates the spidroin gene catalogue.</title>
        <authorList>
            <person name="Kono N."/>
            <person name="Nakamura H."/>
            <person name="Ohtoshi R."/>
            <person name="Moran D.A.P."/>
            <person name="Shinohara A."/>
            <person name="Yoshida Y."/>
            <person name="Fujiwara M."/>
            <person name="Mori M."/>
            <person name="Tomita M."/>
            <person name="Arakawa K."/>
        </authorList>
    </citation>
    <scope>NUCLEOTIDE SEQUENCE [LARGE SCALE GENOMIC DNA]</scope>
</reference>